<dbReference type="Gene3D" id="3.40.1350.10">
    <property type="match status" value="1"/>
</dbReference>
<dbReference type="GO" id="GO:0005737">
    <property type="term" value="C:cytoplasm"/>
    <property type="evidence" value="ECO:0007669"/>
    <property type="project" value="TreeGrafter"/>
</dbReference>
<comment type="caution">
    <text evidence="5">The sequence shown here is derived from an EMBL/GenBank/DDBJ whole genome shotgun (WGS) entry which is preliminary data.</text>
</comment>
<dbReference type="InterPro" id="IPR011856">
    <property type="entry name" value="tRNA_endonuc-like_dom_sf"/>
</dbReference>
<reference evidence="5" key="1">
    <citation type="journal article" date="2020" name="Fungal Divers.">
        <title>Resolving the Mortierellaceae phylogeny through synthesis of multi-gene phylogenetics and phylogenomics.</title>
        <authorList>
            <person name="Vandepol N."/>
            <person name="Liber J."/>
            <person name="Desiro A."/>
            <person name="Na H."/>
            <person name="Kennedy M."/>
            <person name="Barry K."/>
            <person name="Grigoriev I.V."/>
            <person name="Miller A.N."/>
            <person name="O'Donnell K."/>
            <person name="Stajich J.E."/>
            <person name="Bonito G."/>
        </authorList>
    </citation>
    <scope>NUCLEOTIDE SEQUENCE</scope>
    <source>
        <strain evidence="5">NRRL 2769</strain>
    </source>
</reference>
<dbReference type="EMBL" id="JAAAID010000047">
    <property type="protein sequence ID" value="KAG0023670.1"/>
    <property type="molecule type" value="Genomic_DNA"/>
</dbReference>
<organism evidence="5 6">
    <name type="scientific">Entomortierella chlamydospora</name>
    <dbReference type="NCBI Taxonomy" id="101097"/>
    <lineage>
        <taxon>Eukaryota</taxon>
        <taxon>Fungi</taxon>
        <taxon>Fungi incertae sedis</taxon>
        <taxon>Mucoromycota</taxon>
        <taxon>Mortierellomycotina</taxon>
        <taxon>Mortierellomycetes</taxon>
        <taxon>Mortierellales</taxon>
        <taxon>Mortierellaceae</taxon>
        <taxon>Entomortierella</taxon>
    </lineage>
</organism>
<dbReference type="AlphaFoldDB" id="A0A9P6T4B6"/>
<dbReference type="GO" id="GO:0000214">
    <property type="term" value="C:tRNA-intron endonuclease complex"/>
    <property type="evidence" value="ECO:0007669"/>
    <property type="project" value="TreeGrafter"/>
</dbReference>
<evidence type="ECO:0000256" key="3">
    <source>
        <dbReference type="ARBA" id="ARBA00034031"/>
    </source>
</evidence>
<accession>A0A9P6T4B6</accession>
<dbReference type="InterPro" id="IPR036167">
    <property type="entry name" value="tRNA_intron_Endo_cat-like_sf"/>
</dbReference>
<dbReference type="InterPro" id="IPR006677">
    <property type="entry name" value="tRNA_intron_Endonuc_cat-like"/>
</dbReference>
<evidence type="ECO:0000313" key="5">
    <source>
        <dbReference type="EMBL" id="KAG0023670.1"/>
    </source>
</evidence>
<dbReference type="CDD" id="cd22363">
    <property type="entry name" value="tRNA-intron_lyase_C"/>
    <property type="match status" value="1"/>
</dbReference>
<keyword evidence="6" id="KW-1185">Reference proteome</keyword>
<gene>
    <name evidence="5" type="ORF">BGZ80_008584</name>
</gene>
<evidence type="ECO:0000313" key="6">
    <source>
        <dbReference type="Proteomes" id="UP000703661"/>
    </source>
</evidence>
<name>A0A9P6T4B6_9FUNG</name>
<comment type="similarity">
    <text evidence="1">Belongs to the tRNA-intron endonuclease family.</text>
</comment>
<dbReference type="GO" id="GO:0000213">
    <property type="term" value="F:tRNA-intron lyase activity"/>
    <property type="evidence" value="ECO:0007669"/>
    <property type="project" value="UniProtKB-EC"/>
</dbReference>
<sequence>MSIQTCWLRFAEVSALQQSKFVSRLVPSSFEISAGNPFIVRYVVYHYYRSQGWIVKDGLKYGADFLLYQKGLVFGHSQYAVQVVPFNDINNNESSPLYKTFKHVSISPTPGLCSQHQALSWQWLLTLNRVIAQVQKTVILCHVGLPGTATKRQLSHPRTALPLYKVTEIGVKRFIPERNRA</sequence>
<evidence type="ECO:0000256" key="2">
    <source>
        <dbReference type="ARBA" id="ARBA00012573"/>
    </source>
</evidence>
<dbReference type="Proteomes" id="UP000703661">
    <property type="component" value="Unassembled WGS sequence"/>
</dbReference>
<dbReference type="NCBIfam" id="TIGR00324">
    <property type="entry name" value="endA"/>
    <property type="match status" value="1"/>
</dbReference>
<dbReference type="SUPFAM" id="SSF53032">
    <property type="entry name" value="tRNA-intron endonuclease catalytic domain-like"/>
    <property type="match status" value="1"/>
</dbReference>
<dbReference type="GO" id="GO:0000379">
    <property type="term" value="P:tRNA-type intron splice site recognition and cleavage"/>
    <property type="evidence" value="ECO:0007669"/>
    <property type="project" value="TreeGrafter"/>
</dbReference>
<evidence type="ECO:0000259" key="4">
    <source>
        <dbReference type="Pfam" id="PF01974"/>
    </source>
</evidence>
<evidence type="ECO:0000256" key="1">
    <source>
        <dbReference type="ARBA" id="ARBA00008078"/>
    </source>
</evidence>
<comment type="catalytic activity">
    <reaction evidence="3">
        <text>pretRNA = a 3'-half-tRNA molecule with a 5'-OH end + a 5'-half-tRNA molecule with a 2',3'-cyclic phosphate end + an intron with a 2',3'-cyclic phosphate and a 5'-hydroxyl terminus.</text>
        <dbReference type="EC" id="4.6.1.16"/>
    </reaction>
</comment>
<dbReference type="InterPro" id="IPR006676">
    <property type="entry name" value="tRNA_splic"/>
</dbReference>
<proteinExistence type="inferred from homology"/>
<dbReference type="Pfam" id="PF01974">
    <property type="entry name" value="tRNA_int_endo"/>
    <property type="match status" value="1"/>
</dbReference>
<dbReference type="EC" id="4.6.1.16" evidence="2"/>
<dbReference type="PANTHER" id="PTHR21227">
    <property type="entry name" value="TRNA-SPLICING ENDONUCLEASE SUBUNIT SEN2"/>
    <property type="match status" value="1"/>
</dbReference>
<feature type="domain" description="tRNA intron endonuclease catalytic" evidence="4">
    <location>
        <begin position="38"/>
        <end position="143"/>
    </location>
</feature>
<protein>
    <recommendedName>
        <fullName evidence="2">tRNA-intron lyase</fullName>
        <ecNumber evidence="2">4.6.1.16</ecNumber>
    </recommendedName>
</protein>
<dbReference type="PANTHER" id="PTHR21227:SF0">
    <property type="entry name" value="TRNA-SPLICING ENDONUCLEASE SUBUNIT SEN2"/>
    <property type="match status" value="1"/>
</dbReference>
<dbReference type="GO" id="GO:0003676">
    <property type="term" value="F:nucleic acid binding"/>
    <property type="evidence" value="ECO:0007669"/>
    <property type="project" value="InterPro"/>
</dbReference>